<dbReference type="EMBL" id="CP010415">
    <property type="protein sequence ID" value="AJE21319.1"/>
    <property type="molecule type" value="Genomic_DNA"/>
</dbReference>
<evidence type="ECO:0000313" key="2">
    <source>
        <dbReference type="Proteomes" id="UP000068210"/>
    </source>
</evidence>
<dbReference type="KEGG" id="acx:Achr_18640"/>
<dbReference type="RefSeq" id="WP_227028861.1">
    <property type="nucleotide sequence ID" value="NZ_CP010415.1"/>
</dbReference>
<dbReference type="AlphaFoldDB" id="A0A0C4WLT6"/>
<dbReference type="STRING" id="1328314.Achr_18640"/>
<protein>
    <submittedName>
        <fullName evidence="1">Uncharacterized protein</fullName>
    </submittedName>
</protein>
<keyword evidence="2" id="KW-1185">Reference proteome</keyword>
<evidence type="ECO:0000313" key="1">
    <source>
        <dbReference type="EMBL" id="AJE21319.1"/>
    </source>
</evidence>
<reference evidence="1 2" key="1">
    <citation type="journal article" date="2015" name="PLoS ONE">
        <title>Azotobacter Genomes: The Genome of Azotobacter chroococcum NCIMB 8003 (ATCC 4412).</title>
        <authorList>
            <person name="Robson R.L."/>
            <person name="Jones R."/>
            <person name="Robson R.M."/>
            <person name="Schwartz A."/>
            <person name="Richardson T.H."/>
        </authorList>
    </citation>
    <scope>NUCLEOTIDE SEQUENCE [LARGE SCALE GENOMIC DNA]</scope>
    <source>
        <strain evidence="1 2">NCIMB 8003</strain>
    </source>
</reference>
<proteinExistence type="predicted"/>
<sequence>MSLSLAERRIAVLGATRLALFRRRRGELELLGGVEYGPAEGPVWSGAAQALERLLGEQGRRRASLDLLLSSRFVRFALIPWSEQLASPEELEAYARFRFQEIYGALADDWLLRLSPAPAGQPRLAAAIERGLLERLQGVCKDAGLRLCSVQPYLMAAFNRFAGQLPAGDFLFVLAEPGRSSLLLARAGGWAAVRSVSGDDDDAALLALVERESELQGLEDAARSAFYLHAPGRTAPPPAGLHALELPRASADTLQAMAQAVN</sequence>
<dbReference type="HOGENOM" id="CLU_085035_0_0_6"/>
<name>A0A0C4WLT6_9GAMM</name>
<organism evidence="1 2">
    <name type="scientific">Azotobacter chroococcum NCIMB 8003</name>
    <dbReference type="NCBI Taxonomy" id="1328314"/>
    <lineage>
        <taxon>Bacteria</taxon>
        <taxon>Pseudomonadati</taxon>
        <taxon>Pseudomonadota</taxon>
        <taxon>Gammaproteobacteria</taxon>
        <taxon>Pseudomonadales</taxon>
        <taxon>Pseudomonadaceae</taxon>
        <taxon>Azotobacter</taxon>
    </lineage>
</organism>
<dbReference type="Proteomes" id="UP000068210">
    <property type="component" value="Chromosome"/>
</dbReference>
<accession>A0A0C4WLT6</accession>
<gene>
    <name evidence="1" type="ORF">Achr_18640</name>
</gene>